<keyword evidence="4" id="KW-1185">Reference proteome</keyword>
<feature type="domain" description="DUF1023" evidence="2">
    <location>
        <begin position="319"/>
        <end position="487"/>
    </location>
</feature>
<evidence type="ECO:0000259" key="2">
    <source>
        <dbReference type="Pfam" id="PF06259"/>
    </source>
</evidence>
<dbReference type="eggNOG" id="COG1511">
    <property type="taxonomic scope" value="Bacteria"/>
</dbReference>
<dbReference type="Pfam" id="PF06259">
    <property type="entry name" value="Abhydrolase_8"/>
    <property type="match status" value="1"/>
</dbReference>
<gene>
    <name evidence="3" type="ordered locus">Mvan_0049</name>
</gene>
<dbReference type="RefSeq" id="WP_011777374.1">
    <property type="nucleotide sequence ID" value="NC_008726.1"/>
</dbReference>
<dbReference type="AlphaFoldDB" id="A1T150"/>
<dbReference type="SUPFAM" id="SSF140453">
    <property type="entry name" value="EsxAB dimer-like"/>
    <property type="match status" value="1"/>
</dbReference>
<accession>A1T150</accession>
<evidence type="ECO:0000256" key="1">
    <source>
        <dbReference type="SAM" id="MobiDB-lite"/>
    </source>
</evidence>
<reference evidence="3" key="1">
    <citation type="submission" date="2006-12" db="EMBL/GenBank/DDBJ databases">
        <title>Complete sequence of Mycobacterium vanbaalenii PYR-1.</title>
        <authorList>
            <consortium name="US DOE Joint Genome Institute"/>
            <person name="Copeland A."/>
            <person name="Lucas S."/>
            <person name="Lapidus A."/>
            <person name="Barry K."/>
            <person name="Detter J.C."/>
            <person name="Glavina del Rio T."/>
            <person name="Hammon N."/>
            <person name="Israni S."/>
            <person name="Dalin E."/>
            <person name="Tice H."/>
            <person name="Pitluck S."/>
            <person name="Singan V."/>
            <person name="Schmutz J."/>
            <person name="Larimer F."/>
            <person name="Land M."/>
            <person name="Hauser L."/>
            <person name="Kyrpides N."/>
            <person name="Anderson I.J."/>
            <person name="Miller C."/>
            <person name="Richardson P."/>
        </authorList>
    </citation>
    <scope>NUCLEOTIDE SEQUENCE [LARGE SCALE GENOMIC DNA]</scope>
    <source>
        <strain evidence="3">PYR-1</strain>
    </source>
</reference>
<dbReference type="InterPro" id="IPR036689">
    <property type="entry name" value="ESAT-6-like_sf"/>
</dbReference>
<feature type="region of interest" description="Disordered" evidence="1">
    <location>
        <begin position="1"/>
        <end position="23"/>
    </location>
</feature>
<sequence length="627" mass="67103">MAVSVSTVRDSKPDRLVDAADATGRHRSELQTIIAGQRESLSHLQEHWSGQAASAALARGLDDIARQDRVAGRLLNLESALRNGGLQMGALRDALLDLVSSLERFGFAVADDGTVTPEQWLVGQFLDSLADKFTGFLQKMLQLFTDLDENTAAAIDQAAGVDSPNPPVEVGGQDIHIPSPDTDPADVKQWWDSLSEQQRRELIDRHPPMLGNLNGIPAEVRDQVNVAVMDDDLDRVQNVADRNGVSTDEVAGNPGRYGLTDGDVTRYQNAKRTQEGLLHQLGAQDGETRRYSEIGEQERRDKNWRPTMLWAYDPQAFDGKGRAAVSIGNPDRASNTAVIVPGTSASVRDGWLSDGHNDAIHLYGQSLKADPADPTAVISWMGYNTPESFTDPNIANTGLARAGGDALAWDVNGLNVTHEAGVPEHVTVIGHSYGSTTVADAFANSGMQADDAILLGSPGTDVARSAADFNLDGGQVYIGDASTDPVGWLGQMGNTLPGELNDSLGNMVGPTAGLGADPAFEDFGATRFRAEVPGADMIDPSDHSYYYTVGSESLRSMTEIVTGNGGRLDELGLLAQPRTELTVSTPQQLDVPVLGEVPLPHLEVETPVIYDPEWNRAGGSVTNDHGY</sequence>
<dbReference type="ESTHER" id="mycvp-a1t150">
    <property type="family name" value="Duf_1023"/>
</dbReference>
<protein>
    <recommendedName>
        <fullName evidence="2">DUF1023 domain-containing protein</fullName>
    </recommendedName>
</protein>
<dbReference type="STRING" id="350058.Mvan_0049"/>
<dbReference type="Proteomes" id="UP000009159">
    <property type="component" value="Chromosome"/>
</dbReference>
<proteinExistence type="predicted"/>
<evidence type="ECO:0000313" key="3">
    <source>
        <dbReference type="EMBL" id="ABM10900.1"/>
    </source>
</evidence>
<dbReference type="KEGG" id="mva:Mvan_0049"/>
<dbReference type="EMBL" id="CP000511">
    <property type="protein sequence ID" value="ABM10900.1"/>
    <property type="molecule type" value="Genomic_DNA"/>
</dbReference>
<feature type="compositionally biased region" description="Basic and acidic residues" evidence="1">
    <location>
        <begin position="9"/>
        <end position="23"/>
    </location>
</feature>
<name>A1T150_MYCVP</name>
<evidence type="ECO:0000313" key="4">
    <source>
        <dbReference type="Proteomes" id="UP000009159"/>
    </source>
</evidence>
<dbReference type="InterPro" id="IPR010427">
    <property type="entry name" value="DUF1023"/>
</dbReference>
<organism evidence="3 4">
    <name type="scientific">Mycolicibacterium vanbaalenii (strain DSM 7251 / JCM 13017 / BCRC 16820 / KCTC 9966 / NRRL B-24157 / PYR-1)</name>
    <name type="common">Mycobacterium vanbaalenii</name>
    <dbReference type="NCBI Taxonomy" id="350058"/>
    <lineage>
        <taxon>Bacteria</taxon>
        <taxon>Bacillati</taxon>
        <taxon>Actinomycetota</taxon>
        <taxon>Actinomycetes</taxon>
        <taxon>Mycobacteriales</taxon>
        <taxon>Mycobacteriaceae</taxon>
        <taxon>Mycolicibacterium</taxon>
    </lineage>
</organism>
<dbReference type="HOGENOM" id="CLU_025057_2_1_11"/>